<sequence length="57" mass="6408">MPWGKPIVTAVKARLSRCVSLYDEIMTEVVKTADTAVYREFFEAERNLFRAGAGTDP</sequence>
<dbReference type="EMBL" id="AGCJ01000088">
    <property type="protein sequence ID" value="EHM38036.1"/>
    <property type="molecule type" value="Genomic_DNA"/>
</dbReference>
<name>G9YJW2_9FIRM</name>
<dbReference type="Proteomes" id="UP000005481">
    <property type="component" value="Unassembled WGS sequence"/>
</dbReference>
<keyword evidence="2" id="KW-1185">Reference proteome</keyword>
<evidence type="ECO:0000313" key="1">
    <source>
        <dbReference type="EMBL" id="EHM38036.1"/>
    </source>
</evidence>
<reference evidence="1 2" key="1">
    <citation type="submission" date="2011-08" db="EMBL/GenBank/DDBJ databases">
        <authorList>
            <person name="Weinstock G."/>
            <person name="Sodergren E."/>
            <person name="Clifton S."/>
            <person name="Fulton L."/>
            <person name="Fulton B."/>
            <person name="Courtney L."/>
            <person name="Fronick C."/>
            <person name="Harrison M."/>
            <person name="Strong C."/>
            <person name="Farmer C."/>
            <person name="Delahaunty K."/>
            <person name="Markovic C."/>
            <person name="Hall O."/>
            <person name="Minx P."/>
            <person name="Tomlinson C."/>
            <person name="Mitreva M."/>
            <person name="Hou S."/>
            <person name="Chen J."/>
            <person name="Wollam A."/>
            <person name="Pepin K.H."/>
            <person name="Johnson M."/>
            <person name="Bhonagiri V."/>
            <person name="Zhang X."/>
            <person name="Suruliraj S."/>
            <person name="Warren W."/>
            <person name="Chinwalla A."/>
            <person name="Mardis E.R."/>
            <person name="Wilson R.K."/>
        </authorList>
    </citation>
    <scope>NUCLEOTIDE SEQUENCE [LARGE SCALE GENOMIC DNA]</scope>
    <source>
        <strain evidence="1 2">F0357</strain>
    </source>
</reference>
<accession>G9YJW2</accession>
<dbReference type="AlphaFoldDB" id="G9YJW2"/>
<organism evidence="1 2">
    <name type="scientific">Anaeroglobus geminatus F0357</name>
    <dbReference type="NCBI Taxonomy" id="861450"/>
    <lineage>
        <taxon>Bacteria</taxon>
        <taxon>Bacillati</taxon>
        <taxon>Bacillota</taxon>
        <taxon>Negativicutes</taxon>
        <taxon>Veillonellales</taxon>
        <taxon>Veillonellaceae</taxon>
        <taxon>Anaeroglobus</taxon>
    </lineage>
</organism>
<evidence type="ECO:0000313" key="2">
    <source>
        <dbReference type="Proteomes" id="UP000005481"/>
    </source>
</evidence>
<comment type="caution">
    <text evidence="1">The sequence shown here is derived from an EMBL/GenBank/DDBJ whole genome shotgun (WGS) entry which is preliminary data.</text>
</comment>
<dbReference type="STRING" id="861450.HMPREF0080_01968"/>
<gene>
    <name evidence="1" type="ORF">HMPREF0080_01968</name>
</gene>
<proteinExistence type="predicted"/>
<protein>
    <submittedName>
        <fullName evidence="1">Uncharacterized protein</fullName>
    </submittedName>
</protein>
<dbReference type="HOGENOM" id="CLU_2986433_0_0_9"/>